<dbReference type="eggNOG" id="COG1053">
    <property type="taxonomic scope" value="Bacteria"/>
</dbReference>
<evidence type="ECO:0000313" key="7">
    <source>
        <dbReference type="Proteomes" id="UP000005713"/>
    </source>
</evidence>
<gene>
    <name evidence="6" type="ORF">SSE37_02710</name>
</gene>
<keyword evidence="2" id="KW-0285">Flavoprotein</keyword>
<name>A3K7Z1_SAGS3</name>
<dbReference type="EMBL" id="AAYA01000013">
    <property type="protein sequence ID" value="EBA06763.1"/>
    <property type="molecule type" value="Genomic_DNA"/>
</dbReference>
<dbReference type="SUPFAM" id="SSF56425">
    <property type="entry name" value="Succinate dehydrogenase/fumarate reductase flavoprotein, catalytic domain"/>
    <property type="match status" value="1"/>
</dbReference>
<keyword evidence="7" id="KW-1185">Reference proteome</keyword>
<dbReference type="PRINTS" id="PR00368">
    <property type="entry name" value="FADPNR"/>
</dbReference>
<dbReference type="InterPro" id="IPR027477">
    <property type="entry name" value="Succ_DH/fumarate_Rdtase_cat_sf"/>
</dbReference>
<evidence type="ECO:0000313" key="6">
    <source>
        <dbReference type="EMBL" id="EBA06763.1"/>
    </source>
</evidence>
<dbReference type="InterPro" id="IPR003953">
    <property type="entry name" value="FAD-dep_OxRdtase_2_FAD-bd"/>
</dbReference>
<evidence type="ECO:0000256" key="2">
    <source>
        <dbReference type="ARBA" id="ARBA00022630"/>
    </source>
</evidence>
<dbReference type="PANTHER" id="PTHR43400:SF10">
    <property type="entry name" value="3-OXOSTEROID 1-DEHYDROGENASE"/>
    <property type="match status" value="1"/>
</dbReference>
<dbReference type="Gene3D" id="3.90.700.10">
    <property type="entry name" value="Succinate dehydrogenase/fumarate reductase flavoprotein, catalytic domain"/>
    <property type="match status" value="1"/>
</dbReference>
<keyword evidence="4" id="KW-0560">Oxidoreductase</keyword>
<dbReference type="GO" id="GO:0008202">
    <property type="term" value="P:steroid metabolic process"/>
    <property type="evidence" value="ECO:0007669"/>
    <property type="project" value="UniProtKB-ARBA"/>
</dbReference>
<accession>A3K7Z1</accession>
<organism evidence="6 7">
    <name type="scientific">Sagittula stellata (strain ATCC 700073 / DSM 11524 / E-37)</name>
    <dbReference type="NCBI Taxonomy" id="388399"/>
    <lineage>
        <taxon>Bacteria</taxon>
        <taxon>Pseudomonadati</taxon>
        <taxon>Pseudomonadota</taxon>
        <taxon>Alphaproteobacteria</taxon>
        <taxon>Rhodobacterales</taxon>
        <taxon>Roseobacteraceae</taxon>
        <taxon>Sagittula</taxon>
    </lineage>
</organism>
<dbReference type="AlphaFoldDB" id="A3K7Z1"/>
<dbReference type="GO" id="GO:0016491">
    <property type="term" value="F:oxidoreductase activity"/>
    <property type="evidence" value="ECO:0007669"/>
    <property type="project" value="UniProtKB-KW"/>
</dbReference>
<reference evidence="6 7" key="1">
    <citation type="submission" date="2006-06" db="EMBL/GenBank/DDBJ databases">
        <authorList>
            <person name="Moran M.A."/>
            <person name="Ferriera S."/>
            <person name="Johnson J."/>
            <person name="Kravitz S."/>
            <person name="Beeson K."/>
            <person name="Sutton G."/>
            <person name="Rogers Y.-H."/>
            <person name="Friedman R."/>
            <person name="Frazier M."/>
            <person name="Venter J.C."/>
        </authorList>
    </citation>
    <scope>NUCLEOTIDE SEQUENCE [LARGE SCALE GENOMIC DNA]</scope>
    <source>
        <strain evidence="6 7">E-37</strain>
    </source>
</reference>
<dbReference type="Proteomes" id="UP000005713">
    <property type="component" value="Unassembled WGS sequence"/>
</dbReference>
<evidence type="ECO:0000259" key="5">
    <source>
        <dbReference type="Pfam" id="PF00890"/>
    </source>
</evidence>
<dbReference type="Gene3D" id="3.50.50.60">
    <property type="entry name" value="FAD/NAD(P)-binding domain"/>
    <property type="match status" value="1"/>
</dbReference>
<comment type="caution">
    <text evidence="6">The sequence shown here is derived from an EMBL/GenBank/DDBJ whole genome shotgun (WGS) entry which is preliminary data.</text>
</comment>
<dbReference type="PANTHER" id="PTHR43400">
    <property type="entry name" value="FUMARATE REDUCTASE"/>
    <property type="match status" value="1"/>
</dbReference>
<keyword evidence="3" id="KW-0274">FAD</keyword>
<feature type="domain" description="FAD-dependent oxidoreductase 2 FAD-binding" evidence="5">
    <location>
        <begin position="17"/>
        <end position="448"/>
    </location>
</feature>
<dbReference type="InterPro" id="IPR036188">
    <property type="entry name" value="FAD/NAD-bd_sf"/>
</dbReference>
<dbReference type="SUPFAM" id="SSF51905">
    <property type="entry name" value="FAD/NAD(P)-binding domain"/>
    <property type="match status" value="1"/>
</dbReference>
<evidence type="ECO:0000256" key="4">
    <source>
        <dbReference type="ARBA" id="ARBA00023002"/>
    </source>
</evidence>
<dbReference type="InterPro" id="IPR050315">
    <property type="entry name" value="FAD-oxidoreductase_2"/>
</dbReference>
<proteinExistence type="predicted"/>
<comment type="cofactor">
    <cofactor evidence="1">
        <name>FAD</name>
        <dbReference type="ChEBI" id="CHEBI:57692"/>
    </cofactor>
</comment>
<evidence type="ECO:0000256" key="1">
    <source>
        <dbReference type="ARBA" id="ARBA00001974"/>
    </source>
</evidence>
<protein>
    <recommendedName>
        <fullName evidence="5">FAD-dependent oxidoreductase 2 FAD-binding domain-containing protein</fullName>
    </recommendedName>
</protein>
<evidence type="ECO:0000256" key="3">
    <source>
        <dbReference type="ARBA" id="ARBA00022827"/>
    </source>
</evidence>
<dbReference type="Pfam" id="PF00890">
    <property type="entry name" value="FAD_binding_2"/>
    <property type="match status" value="1"/>
</dbReference>
<sequence length="487" mass="51123">MTREAPMPDQNRSEQTDVLVIGAGMAGYAAAIAAREAGARVILAEKMDHDGGSSILSGTTFAFAGTPLQATQGIEDDAETLRADLLEVGGHKNDPAMVDLYVAHQLETFGWLRDIGVVFQEVQLSSNMSRPRSHPAVPAQIFQSLRERGAALGLDLRTGYAARRLIQRSDGTVAGAEFDTPDGPLDIRAKGGVILATGGFARSDRLVQTFAPDQAPALRLGGAGSHGDGLTMAWALGADMADMGYAKATFGIAYPDYPGSGRAAFEDDRALLHAMYRGAIAVNREGQRFIAESASYKVLGDACLKQPDALAFQIFDSQVMAESREAPRTHNYRAAEAAGVLIRADTIEALADAAGLPAEAVTAAVSAYNAACDGSQPDAFGRTTLGMGYGAPRRIDQAPFYAYPCTSGLFSTYSGLRTGADLQVRRVDGTTICDLYAAGEVLGGFHGKGYMSGSAMGKSAVFGRLAGQSAANKALAANARYDEIDAQ</sequence>